<evidence type="ECO:0000256" key="6">
    <source>
        <dbReference type="ARBA" id="ARBA00022989"/>
    </source>
</evidence>
<evidence type="ECO:0000256" key="4">
    <source>
        <dbReference type="ARBA" id="ARBA00022475"/>
    </source>
</evidence>
<feature type="transmembrane region" description="Helical" evidence="8">
    <location>
        <begin position="193"/>
        <end position="212"/>
    </location>
</feature>
<gene>
    <name evidence="9" type="ORF">VN21_04130</name>
</gene>
<dbReference type="InterPro" id="IPR038770">
    <property type="entry name" value="Na+/solute_symporter_sf"/>
</dbReference>
<dbReference type="Gene3D" id="1.20.1530.20">
    <property type="match status" value="1"/>
</dbReference>
<keyword evidence="7 8" id="KW-0472">Membrane</keyword>
<feature type="transmembrane region" description="Helical" evidence="8">
    <location>
        <begin position="224"/>
        <end position="247"/>
    </location>
</feature>
<keyword evidence="5 8" id="KW-0812">Transmembrane</keyword>
<organism evidence="9 10">
    <name type="scientific">Paraclostridium benzoelyticum</name>
    <dbReference type="NCBI Taxonomy" id="1629550"/>
    <lineage>
        <taxon>Bacteria</taxon>
        <taxon>Bacillati</taxon>
        <taxon>Bacillota</taxon>
        <taxon>Clostridia</taxon>
        <taxon>Peptostreptococcales</taxon>
        <taxon>Peptostreptococcaceae</taxon>
        <taxon>Paraclostridium</taxon>
    </lineage>
</organism>
<dbReference type="PATRIC" id="fig|1629550.3.peg.3529"/>
<feature type="transmembrane region" description="Helical" evidence="8">
    <location>
        <begin position="99"/>
        <end position="120"/>
    </location>
</feature>
<comment type="caution">
    <text evidence="9">The sequence shown here is derived from an EMBL/GenBank/DDBJ whole genome shotgun (WGS) entry which is preliminary data.</text>
</comment>
<dbReference type="GO" id="GO:0005886">
    <property type="term" value="C:plasma membrane"/>
    <property type="evidence" value="ECO:0007669"/>
    <property type="project" value="UniProtKB-SubCell"/>
</dbReference>
<sequence>MDFNNIFIQITVLFLLILVGYISSFKGLIDKHTTSGLTKLIMGLFLPSMIISAMQMEFNPSLLGDIISLIIISILMYSTTILIAFLFKFFIKGDKDCGLYQYIIVFSNVGFMGYPVIEAVLGKEAIFFTAIFNLPFNFFVFTVGTYLLNKHNSEYKFSIKSIISPPIIGVLTGLSLFLLRIKLPLPIFNTLDMLGSITTPLSMIVIGSLLASSPIKETFINKKLYIVSFIRLLVVPSVVYFLLSLYIKNPLLLGVPVVISAMPAASNTAIMAKSYDANDQLASQAVFLTTLISIVTIPIISIVLLS</sequence>
<evidence type="ECO:0000256" key="2">
    <source>
        <dbReference type="ARBA" id="ARBA00010145"/>
    </source>
</evidence>
<proteinExistence type="inferred from homology"/>
<protein>
    <submittedName>
        <fullName evidence="9">Transporter</fullName>
    </submittedName>
</protein>
<dbReference type="PANTHER" id="PTHR36838:SF1">
    <property type="entry name" value="SLR1864 PROTEIN"/>
    <property type="match status" value="1"/>
</dbReference>
<feature type="transmembrane region" description="Helical" evidence="8">
    <location>
        <begin position="6"/>
        <end position="25"/>
    </location>
</feature>
<feature type="transmembrane region" description="Helical" evidence="8">
    <location>
        <begin position="126"/>
        <end position="149"/>
    </location>
</feature>
<keyword evidence="6 8" id="KW-1133">Transmembrane helix</keyword>
<dbReference type="AlphaFoldDB" id="A0A0M3DIR5"/>
<dbReference type="Proteomes" id="UP000034407">
    <property type="component" value="Unassembled WGS sequence"/>
</dbReference>
<feature type="transmembrane region" description="Helical" evidence="8">
    <location>
        <begin position="37"/>
        <end position="54"/>
    </location>
</feature>
<evidence type="ECO:0000256" key="1">
    <source>
        <dbReference type="ARBA" id="ARBA00004651"/>
    </source>
</evidence>
<comment type="subcellular location">
    <subcellularLocation>
        <location evidence="1">Cell membrane</location>
        <topology evidence="1">Multi-pass membrane protein</topology>
    </subcellularLocation>
</comment>
<dbReference type="GO" id="GO:0055085">
    <property type="term" value="P:transmembrane transport"/>
    <property type="evidence" value="ECO:0007669"/>
    <property type="project" value="InterPro"/>
</dbReference>
<evidence type="ECO:0000256" key="7">
    <source>
        <dbReference type="ARBA" id="ARBA00023136"/>
    </source>
</evidence>
<evidence type="ECO:0000313" key="10">
    <source>
        <dbReference type="Proteomes" id="UP000034407"/>
    </source>
</evidence>
<dbReference type="RefSeq" id="WP_046822177.1">
    <property type="nucleotide sequence ID" value="NZ_JBCLWQ010000002.1"/>
</dbReference>
<feature type="transmembrane region" description="Helical" evidence="8">
    <location>
        <begin position="161"/>
        <end position="181"/>
    </location>
</feature>
<dbReference type="InterPro" id="IPR004776">
    <property type="entry name" value="Mem_transp_PIN-like"/>
</dbReference>
<dbReference type="EMBL" id="LBBT01000089">
    <property type="protein sequence ID" value="KKY02248.1"/>
    <property type="molecule type" value="Genomic_DNA"/>
</dbReference>
<dbReference type="Pfam" id="PF03547">
    <property type="entry name" value="Mem_trans"/>
    <property type="match status" value="1"/>
</dbReference>
<keyword evidence="4" id="KW-1003">Cell membrane</keyword>
<reference evidence="9 10" key="1">
    <citation type="submission" date="2015-04" db="EMBL/GenBank/DDBJ databases">
        <title>Microcin producing Clostridium sp. JC272T.</title>
        <authorList>
            <person name="Jyothsna T."/>
            <person name="Sasikala C."/>
            <person name="Ramana C."/>
        </authorList>
    </citation>
    <scope>NUCLEOTIDE SEQUENCE [LARGE SCALE GENOMIC DNA]</scope>
    <source>
        <strain evidence="9 10">JC272</strain>
    </source>
</reference>
<name>A0A0M3DIR5_9FIRM</name>
<accession>A0A0M3DIR5</accession>
<keyword evidence="3" id="KW-0813">Transport</keyword>
<dbReference type="OrthoDB" id="9798064at2"/>
<comment type="similarity">
    <text evidence="2">Belongs to the auxin efflux carrier (TC 2.A.69) family.</text>
</comment>
<dbReference type="PANTHER" id="PTHR36838">
    <property type="entry name" value="AUXIN EFFLUX CARRIER FAMILY PROTEIN"/>
    <property type="match status" value="1"/>
</dbReference>
<feature type="transmembrane region" description="Helical" evidence="8">
    <location>
        <begin position="66"/>
        <end position="87"/>
    </location>
</feature>
<evidence type="ECO:0000256" key="3">
    <source>
        <dbReference type="ARBA" id="ARBA00022448"/>
    </source>
</evidence>
<evidence type="ECO:0000256" key="8">
    <source>
        <dbReference type="SAM" id="Phobius"/>
    </source>
</evidence>
<evidence type="ECO:0000313" key="9">
    <source>
        <dbReference type="EMBL" id="KKY02248.1"/>
    </source>
</evidence>
<feature type="transmembrane region" description="Helical" evidence="8">
    <location>
        <begin position="284"/>
        <end position="305"/>
    </location>
</feature>
<evidence type="ECO:0000256" key="5">
    <source>
        <dbReference type="ARBA" id="ARBA00022692"/>
    </source>
</evidence>
<keyword evidence="10" id="KW-1185">Reference proteome</keyword>